<dbReference type="Proteomes" id="UP001064489">
    <property type="component" value="Chromosome 4"/>
</dbReference>
<reference evidence="2" key="1">
    <citation type="journal article" date="2022" name="Plant J.">
        <title>Strategies of tolerance reflected in two North American maple genomes.</title>
        <authorList>
            <person name="McEvoy S.L."/>
            <person name="Sezen U.U."/>
            <person name="Trouern-Trend A."/>
            <person name="McMahon S.M."/>
            <person name="Schaberg P.G."/>
            <person name="Yang J."/>
            <person name="Wegrzyn J.L."/>
            <person name="Swenson N.G."/>
        </authorList>
    </citation>
    <scope>NUCLEOTIDE SEQUENCE</scope>
    <source>
        <strain evidence="2">91603</strain>
    </source>
</reference>
<keyword evidence="3" id="KW-1185">Reference proteome</keyword>
<reference evidence="2" key="2">
    <citation type="submission" date="2023-02" db="EMBL/GenBank/DDBJ databases">
        <authorList>
            <person name="Swenson N.G."/>
            <person name="Wegrzyn J.L."/>
            <person name="Mcevoy S.L."/>
        </authorList>
    </citation>
    <scope>NUCLEOTIDE SEQUENCE</scope>
    <source>
        <strain evidence="2">91603</strain>
        <tissue evidence="2">Leaf</tissue>
    </source>
</reference>
<evidence type="ECO:0000259" key="1">
    <source>
        <dbReference type="Pfam" id="PF00195"/>
    </source>
</evidence>
<dbReference type="Pfam" id="PF00195">
    <property type="entry name" value="Chal_sti_synt_N"/>
    <property type="match status" value="1"/>
</dbReference>
<gene>
    <name evidence="2" type="ORF">LWI28_010983</name>
</gene>
<name>A0AAD5IZ30_ACENE</name>
<evidence type="ECO:0000313" key="2">
    <source>
        <dbReference type="EMBL" id="KAI9181063.1"/>
    </source>
</evidence>
<proteinExistence type="predicted"/>
<dbReference type="EMBL" id="JAJSOW010000101">
    <property type="protein sequence ID" value="KAI9181063.1"/>
    <property type="molecule type" value="Genomic_DNA"/>
</dbReference>
<protein>
    <recommendedName>
        <fullName evidence="1">Chalcone/stilbene synthase N-terminal domain-containing protein</fullName>
    </recommendedName>
</protein>
<sequence length="77" mass="8451">MAIAVALLGRQLSLPRQLIPHECLVEGYIRDTKCEDVSIKEKLERMCQSAKIPVVMSLGAGMAALCPTAPSQVRREE</sequence>
<comment type="caution">
    <text evidence="2">The sequence shown here is derived from an EMBL/GenBank/DDBJ whole genome shotgun (WGS) entry which is preliminary data.</text>
</comment>
<accession>A0AAD5IZ30</accession>
<feature type="domain" description="Chalcone/stilbene synthase N-terminal" evidence="1">
    <location>
        <begin position="12"/>
        <end position="52"/>
    </location>
</feature>
<dbReference type="InterPro" id="IPR001099">
    <property type="entry name" value="Chalcone/stilbene_synt_N"/>
</dbReference>
<dbReference type="AlphaFoldDB" id="A0AAD5IZ30"/>
<organism evidence="2 3">
    <name type="scientific">Acer negundo</name>
    <name type="common">Box elder</name>
    <dbReference type="NCBI Taxonomy" id="4023"/>
    <lineage>
        <taxon>Eukaryota</taxon>
        <taxon>Viridiplantae</taxon>
        <taxon>Streptophyta</taxon>
        <taxon>Embryophyta</taxon>
        <taxon>Tracheophyta</taxon>
        <taxon>Spermatophyta</taxon>
        <taxon>Magnoliopsida</taxon>
        <taxon>eudicotyledons</taxon>
        <taxon>Gunneridae</taxon>
        <taxon>Pentapetalae</taxon>
        <taxon>rosids</taxon>
        <taxon>malvids</taxon>
        <taxon>Sapindales</taxon>
        <taxon>Sapindaceae</taxon>
        <taxon>Hippocastanoideae</taxon>
        <taxon>Acereae</taxon>
        <taxon>Acer</taxon>
    </lineage>
</organism>
<evidence type="ECO:0000313" key="3">
    <source>
        <dbReference type="Proteomes" id="UP001064489"/>
    </source>
</evidence>